<evidence type="ECO:0000256" key="9">
    <source>
        <dbReference type="SAM" id="MobiDB-lite"/>
    </source>
</evidence>
<dbReference type="Pfam" id="PF13087">
    <property type="entry name" value="AAA_12"/>
    <property type="match status" value="1"/>
</dbReference>
<dbReference type="GO" id="GO:0005737">
    <property type="term" value="C:cytoplasm"/>
    <property type="evidence" value="ECO:0007669"/>
    <property type="project" value="UniProtKB-SubCell"/>
</dbReference>
<evidence type="ECO:0000256" key="7">
    <source>
        <dbReference type="ARBA" id="ARBA00022859"/>
    </source>
</evidence>
<dbReference type="GO" id="GO:0031048">
    <property type="term" value="P:regulatory ncRNA-mediated heterochromatin formation"/>
    <property type="evidence" value="ECO:0007669"/>
    <property type="project" value="TreeGrafter"/>
</dbReference>
<comment type="subcellular location">
    <subcellularLocation>
        <location evidence="1">Cytoplasm</location>
    </subcellularLocation>
</comment>
<dbReference type="GO" id="GO:0004386">
    <property type="term" value="F:helicase activity"/>
    <property type="evidence" value="ECO:0007669"/>
    <property type="project" value="InterPro"/>
</dbReference>
<organism evidence="12 13">
    <name type="scientific">Diatrype stigma</name>
    <dbReference type="NCBI Taxonomy" id="117547"/>
    <lineage>
        <taxon>Eukaryota</taxon>
        <taxon>Fungi</taxon>
        <taxon>Dikarya</taxon>
        <taxon>Ascomycota</taxon>
        <taxon>Pezizomycotina</taxon>
        <taxon>Sordariomycetes</taxon>
        <taxon>Xylariomycetidae</taxon>
        <taxon>Xylariales</taxon>
        <taxon>Diatrypaceae</taxon>
        <taxon>Diatrype</taxon>
    </lineage>
</organism>
<feature type="domain" description="C3H1-type" evidence="10">
    <location>
        <begin position="14"/>
        <end position="41"/>
    </location>
</feature>
<evidence type="ECO:0000256" key="2">
    <source>
        <dbReference type="ARBA" id="ARBA00022490"/>
    </source>
</evidence>
<protein>
    <recommendedName>
        <fullName evidence="14">NFX1-type zinc finger-containing protein 1</fullName>
    </recommendedName>
</protein>
<feature type="region of interest" description="Disordered" evidence="9">
    <location>
        <begin position="1546"/>
        <end position="1577"/>
    </location>
</feature>
<feature type="compositionally biased region" description="Polar residues" evidence="9">
    <location>
        <begin position="45"/>
        <end position="59"/>
    </location>
</feature>
<evidence type="ECO:0000256" key="6">
    <source>
        <dbReference type="ARBA" id="ARBA00022833"/>
    </source>
</evidence>
<name>A0AAN9V6L0_9PEZI</name>
<evidence type="ECO:0000256" key="5">
    <source>
        <dbReference type="ARBA" id="ARBA00022806"/>
    </source>
</evidence>
<evidence type="ECO:0000259" key="10">
    <source>
        <dbReference type="PROSITE" id="PS50103"/>
    </source>
</evidence>
<dbReference type="Gene3D" id="4.10.1000.10">
    <property type="entry name" value="Zinc finger, CCCH-type"/>
    <property type="match status" value="1"/>
</dbReference>
<evidence type="ECO:0000313" key="13">
    <source>
        <dbReference type="Proteomes" id="UP001320420"/>
    </source>
</evidence>
<dbReference type="Pfam" id="PF13086">
    <property type="entry name" value="AAA_11"/>
    <property type="match status" value="1"/>
</dbReference>
<dbReference type="Gene3D" id="3.40.50.300">
    <property type="entry name" value="P-loop containing nucleotide triphosphate hydrolases"/>
    <property type="match status" value="2"/>
</dbReference>
<dbReference type="Pfam" id="PF20173">
    <property type="entry name" value="ZnF_RZ-type"/>
    <property type="match status" value="1"/>
</dbReference>
<dbReference type="InterPro" id="IPR045055">
    <property type="entry name" value="DNA2/NAM7-like"/>
</dbReference>
<dbReference type="CDD" id="cd18808">
    <property type="entry name" value="SF1_C_Upf1"/>
    <property type="match status" value="1"/>
</dbReference>
<feature type="zinc finger region" description="C3H1-type" evidence="8">
    <location>
        <begin position="14"/>
        <end position="41"/>
    </location>
</feature>
<dbReference type="SMART" id="SM00356">
    <property type="entry name" value="ZnF_C3H1"/>
    <property type="match status" value="1"/>
</dbReference>
<evidence type="ECO:0000256" key="4">
    <source>
        <dbReference type="ARBA" id="ARBA00022771"/>
    </source>
</evidence>
<dbReference type="InterPro" id="IPR047187">
    <property type="entry name" value="SF1_C_Upf1"/>
</dbReference>
<reference evidence="12 13" key="1">
    <citation type="submission" date="2024-02" db="EMBL/GenBank/DDBJ databases">
        <title>De novo assembly and annotation of 12 fungi associated with fruit tree decline syndrome in Ontario, Canada.</title>
        <authorList>
            <person name="Sulman M."/>
            <person name="Ellouze W."/>
            <person name="Ilyukhin E."/>
        </authorList>
    </citation>
    <scope>NUCLEOTIDE SEQUENCE [LARGE SCALE GENOMIC DNA]</scope>
    <source>
        <strain evidence="12 13">M11/M66-122</strain>
    </source>
</reference>
<keyword evidence="13" id="KW-1185">Reference proteome</keyword>
<dbReference type="GO" id="GO:0008270">
    <property type="term" value="F:zinc ion binding"/>
    <property type="evidence" value="ECO:0007669"/>
    <property type="project" value="UniProtKB-KW"/>
</dbReference>
<dbReference type="GO" id="GO:0031380">
    <property type="term" value="C:nuclear RNA-directed RNA polymerase complex"/>
    <property type="evidence" value="ECO:0007669"/>
    <property type="project" value="TreeGrafter"/>
</dbReference>
<comment type="caution">
    <text evidence="12">The sequence shown here is derived from an EMBL/GenBank/DDBJ whole genome shotgun (WGS) entry which is preliminary data.</text>
</comment>
<dbReference type="SUPFAM" id="SSF52540">
    <property type="entry name" value="P-loop containing nucleoside triphosphate hydrolases"/>
    <property type="match status" value="1"/>
</dbReference>
<keyword evidence="4 8" id="KW-0863">Zinc-finger</keyword>
<evidence type="ECO:0000256" key="8">
    <source>
        <dbReference type="PROSITE-ProRule" id="PRU00723"/>
    </source>
</evidence>
<feature type="compositionally biased region" description="Polar residues" evidence="9">
    <location>
        <begin position="477"/>
        <end position="489"/>
    </location>
</feature>
<dbReference type="InterPro" id="IPR000571">
    <property type="entry name" value="Znf_CCCH"/>
</dbReference>
<dbReference type="InterPro" id="IPR041679">
    <property type="entry name" value="DNA2/NAM7-like_C"/>
</dbReference>
<evidence type="ECO:0000256" key="3">
    <source>
        <dbReference type="ARBA" id="ARBA00022723"/>
    </source>
</evidence>
<dbReference type="GO" id="GO:0002376">
    <property type="term" value="P:immune system process"/>
    <property type="evidence" value="ECO:0007669"/>
    <property type="project" value="UniProtKB-KW"/>
</dbReference>
<dbReference type="Proteomes" id="UP001320420">
    <property type="component" value="Unassembled WGS sequence"/>
</dbReference>
<dbReference type="CDD" id="cd17936">
    <property type="entry name" value="EEXXEc_NFX1"/>
    <property type="match status" value="1"/>
</dbReference>
<keyword evidence="5" id="KW-0547">Nucleotide-binding</keyword>
<feature type="region of interest" description="Disordered" evidence="9">
    <location>
        <begin position="45"/>
        <end position="72"/>
    </location>
</feature>
<dbReference type="FunFam" id="3.40.50.300:FF:001660">
    <property type="entry name" value="NF-X1 finger and helicase protein, putative"/>
    <property type="match status" value="1"/>
</dbReference>
<feature type="compositionally biased region" description="Basic and acidic residues" evidence="9">
    <location>
        <begin position="60"/>
        <end position="72"/>
    </location>
</feature>
<evidence type="ECO:0000256" key="1">
    <source>
        <dbReference type="ARBA" id="ARBA00004496"/>
    </source>
</evidence>
<feature type="compositionally biased region" description="Pro residues" evidence="9">
    <location>
        <begin position="1546"/>
        <end position="1559"/>
    </location>
</feature>
<feature type="domain" description="RZ-type" evidence="11">
    <location>
        <begin position="1623"/>
        <end position="1698"/>
    </location>
</feature>
<dbReference type="InterPro" id="IPR027417">
    <property type="entry name" value="P-loop_NTPase"/>
</dbReference>
<dbReference type="InterPro" id="IPR041677">
    <property type="entry name" value="DNA2/NAM7_AAA_11"/>
</dbReference>
<dbReference type="PANTHER" id="PTHR10887">
    <property type="entry name" value="DNA2/NAM7 HELICASE FAMILY"/>
    <property type="match status" value="1"/>
</dbReference>
<evidence type="ECO:0008006" key="14">
    <source>
        <dbReference type="Google" id="ProtNLM"/>
    </source>
</evidence>
<keyword evidence="3 8" id="KW-0479">Metal-binding</keyword>
<evidence type="ECO:0000259" key="11">
    <source>
        <dbReference type="PROSITE" id="PS51981"/>
    </source>
</evidence>
<keyword evidence="5" id="KW-0378">Hydrolase</keyword>
<proteinExistence type="predicted"/>
<feature type="region of interest" description="Disordered" evidence="9">
    <location>
        <begin position="473"/>
        <end position="496"/>
    </location>
</feature>
<sequence>MDRASRNRGRQYPNTPNQVCRLFQAGSCRYGARCKFPHVTSNNPTHPYSGAGSQAGSHTSEPRPRNQPDQDGLREWKRLLNRPPDQRASRRFFQLAHKLMGGDLGAAQEVIKHFAQDDGLAFVRYLIERQIPEATGDEMRRDIWVTEVNPFFMFIVHPTVLGSAVFEAEVATIYNFTQGTGAKRMKTLFDFVMKIPDVKATISTPGDSSLSAIEICLQVLAKMIDCNTTNIINANFQSVFDGLKGLLDVGPNSSDECVRYRAQKYLQHIQRRLEVGDSLPEQMKQHQFGLPAEFVVRRDLPGRLSPDGPRHDNDHVQIADISIMPTYQEIISPRSEYLPTSDSSLFHLPGIRGRLDREFRLLREDTVGQLRDAVHAQLNIMKRRDGTQLRKNNGLRTYVYEDAAIEDISFNKIKGMDLLVRIRQAATVKELQKRRDWWTHSKRFQSGALVCLVCESGSLLFCVVGDETAVSSKRHGQGQQHAPSESQSTEQDEEPTLANDPTFSYVHLHIAEVERNNVFQALRWYRDVGHFKRRCVVEFPGVLLPSFKYTLEALQGMSRSLDVPFSELLAPSQEGQDAQLGPPLYAAGRGFKFDLSCLTEGNTGLKHSTYQPLNPEELAKNSTLDTTQSIALLDSLSRCLALVQGPPGTGKSYTGEKLIKVLLANKKAAKLGPILCVCYTNHALDQLLEHLLDAGVKQIVRIGSRSKSERLEKVNLRVVVEKSDRTKAEKHSVWVSECSLRDHTKSMNGLLDELRTCHTPRSLQKYLEDRYPWYHNEFFGKDEEGYQMVGGRPNQTIDGWRYGGNHDTSPPRQVDDLLRAKLWDMSHGERTRLYNHWLKDIRDPIVGGIVRECLEYTKSKRKRDMVVREVDLRCLSGADVIGVTTTGLARSMDMLQKLRCKVMLCEEAGEVLEAHTLTALLPSVEHAILIGDHLQLRPQTQNYELQSSNPRGAQYSHDMSLFERLVKPPHAHEPRLPYRTLETQRRMHPCIADLVRQTLYPSLVDGGSVSTYPDVSGLKRRLFWLHHEQLEDHANQQDPNTTSHTNSFEVDMTIALVQHLVRQGRYAPDDIAVITPYLGQLFLLRRRMTSLFEISVGDRDQEELEALDAERSEDLLDSQTQTRPISKKTSLLQSIRLATVDNFQGEEAKVVVISLVRSNEEKKCGFLRTSNRINVLLSRAQHGMYLIGNSKTYGHIDMWTQVLDLLKRDGNLGAQLELKCPSICGETCPDAKFCQTCCSADIKSAVVDYIMGMEYHEIDLDEDPCIFPQCGHFITRSNMDGIMDMKAHYDMSPEGNPTSLARASLPFSLDEVKTCPTCRGSLRSIGRYGRIVRRAMLDEATKKFISWSNNEYLKLANRLVDAQQALSELEPPRPLQKATRPAKKVFGTGRVKQLHTIRDWIGVDRYVSSISLWNGIRNFTGQVRKEEQPFQRVADFVEHAIRQRRAQSNFAFDESQIQVKGFLQASALSLRCDTVILSDFTRVHEVLMTARDEIRLDFTTHFKECESLIQLARTTKYPREEVEGHIYFAKFCAFQRRFGIAKEPAPAPVPAPVEAPAPAPAQAQAEAEPPTPSAADRLSAQGNEHLDAARQLLTQYPSTKQLFEAEIEATAVQLRDGVFYQGVSGEEMRAVYAAMAREFSGTGHWYTCENGHPFTVGECGMPMQQARCPECGGPVGGSNHQPAEGVRRAEDIEELARGVRELGI</sequence>
<keyword evidence="5" id="KW-0347">Helicase</keyword>
<dbReference type="PROSITE" id="PS50103">
    <property type="entry name" value="ZF_C3H1"/>
    <property type="match status" value="1"/>
</dbReference>
<dbReference type="PROSITE" id="PS51981">
    <property type="entry name" value="ZF_RZ"/>
    <property type="match status" value="1"/>
</dbReference>
<gene>
    <name evidence="12" type="ORF">SLS62_002403</name>
</gene>
<keyword evidence="7" id="KW-0391">Immunity</keyword>
<keyword evidence="6 8" id="KW-0862">Zinc</keyword>
<keyword evidence="5" id="KW-0067">ATP-binding</keyword>
<dbReference type="EMBL" id="JAKJXP020000012">
    <property type="protein sequence ID" value="KAK7755474.1"/>
    <property type="molecule type" value="Genomic_DNA"/>
</dbReference>
<accession>A0AAN9V6L0</accession>
<dbReference type="PANTHER" id="PTHR10887:SF445">
    <property type="entry name" value="NFX1-TYPE ZINC FINGER-CONTAINING PROTEIN 1"/>
    <property type="match status" value="1"/>
</dbReference>
<keyword evidence="2" id="KW-0963">Cytoplasm</keyword>
<dbReference type="InterPro" id="IPR046439">
    <property type="entry name" value="ZF_RZ_dom"/>
</dbReference>
<evidence type="ECO:0000313" key="12">
    <source>
        <dbReference type="EMBL" id="KAK7755474.1"/>
    </source>
</evidence>